<protein>
    <submittedName>
        <fullName evidence="2">Amino acid-binding protein</fullName>
    </submittedName>
</protein>
<proteinExistence type="predicted"/>
<dbReference type="PROSITE" id="PS51671">
    <property type="entry name" value="ACT"/>
    <property type="match status" value="1"/>
</dbReference>
<evidence type="ECO:0000259" key="1">
    <source>
        <dbReference type="PROSITE" id="PS51671"/>
    </source>
</evidence>
<gene>
    <name evidence="2" type="ORF">CSA55_00290</name>
</gene>
<dbReference type="Pfam" id="PF01842">
    <property type="entry name" value="ACT"/>
    <property type="match status" value="1"/>
</dbReference>
<feature type="domain" description="ACT" evidence="1">
    <location>
        <begin position="5"/>
        <end position="81"/>
    </location>
</feature>
<dbReference type="InterPro" id="IPR002912">
    <property type="entry name" value="ACT_dom"/>
</dbReference>
<dbReference type="SUPFAM" id="SSF55021">
    <property type="entry name" value="ACT-like"/>
    <property type="match status" value="1"/>
</dbReference>
<evidence type="ECO:0000313" key="2">
    <source>
        <dbReference type="EMBL" id="PIE34729.1"/>
    </source>
</evidence>
<reference evidence="2 3" key="1">
    <citation type="submission" date="2017-10" db="EMBL/GenBank/DDBJ databases">
        <title>Novel microbial diversity and functional potential in the marine mammal oral microbiome.</title>
        <authorList>
            <person name="Dudek N.K."/>
            <person name="Sun C.L."/>
            <person name="Burstein D."/>
            <person name="Kantor R.S."/>
            <person name="Aliaga Goltsman D.S."/>
            <person name="Bik E.M."/>
            <person name="Thomas B.C."/>
            <person name="Banfield J.F."/>
            <person name="Relman D.A."/>
        </authorList>
    </citation>
    <scope>NUCLEOTIDE SEQUENCE [LARGE SCALE GENOMIC DNA]</scope>
    <source>
        <strain evidence="2">DOLJORAL78_61_10</strain>
    </source>
</reference>
<organism evidence="2 3">
    <name type="scientific">Ilumatobacter coccineus</name>
    <dbReference type="NCBI Taxonomy" id="467094"/>
    <lineage>
        <taxon>Bacteria</taxon>
        <taxon>Bacillati</taxon>
        <taxon>Actinomycetota</taxon>
        <taxon>Acidimicrobiia</taxon>
        <taxon>Acidimicrobiales</taxon>
        <taxon>Ilumatobacteraceae</taxon>
        <taxon>Ilumatobacter</taxon>
    </lineage>
</organism>
<comment type="caution">
    <text evidence="2">The sequence shown here is derived from an EMBL/GenBank/DDBJ whole genome shotgun (WGS) entry which is preliminary data.</text>
</comment>
<dbReference type="AlphaFoldDB" id="A0A2G6KIV4"/>
<name>A0A2G6KIV4_9ACTN</name>
<sequence length="130" mass="13540">MTIDIMIEFDNDEPGALGHVATALSDAGINISAATHLRKGGPAQLHILVPHAEPVRHALAVVHTVTITKEREVVVVQATDRPGELAEMACKIGGAGVDIDLVYVATGSRIVFGSPDIEGLKTALASFSGH</sequence>
<dbReference type="InterPro" id="IPR045865">
    <property type="entry name" value="ACT-like_dom_sf"/>
</dbReference>
<dbReference type="CDD" id="cd02116">
    <property type="entry name" value="ACT"/>
    <property type="match status" value="1"/>
</dbReference>
<accession>A0A2G6KIV4</accession>
<dbReference type="Gene3D" id="3.30.2130.10">
    <property type="entry name" value="VC0802-like"/>
    <property type="match status" value="1"/>
</dbReference>
<dbReference type="EMBL" id="PDSL01000008">
    <property type="protein sequence ID" value="PIE34729.1"/>
    <property type="molecule type" value="Genomic_DNA"/>
</dbReference>
<dbReference type="Proteomes" id="UP000230914">
    <property type="component" value="Unassembled WGS sequence"/>
</dbReference>
<evidence type="ECO:0000313" key="3">
    <source>
        <dbReference type="Proteomes" id="UP000230914"/>
    </source>
</evidence>